<organism evidence="1 2">
    <name type="scientific">Clunio marinus</name>
    <dbReference type="NCBI Taxonomy" id="568069"/>
    <lineage>
        <taxon>Eukaryota</taxon>
        <taxon>Metazoa</taxon>
        <taxon>Ecdysozoa</taxon>
        <taxon>Arthropoda</taxon>
        <taxon>Hexapoda</taxon>
        <taxon>Insecta</taxon>
        <taxon>Pterygota</taxon>
        <taxon>Neoptera</taxon>
        <taxon>Endopterygota</taxon>
        <taxon>Diptera</taxon>
        <taxon>Nematocera</taxon>
        <taxon>Chironomoidea</taxon>
        <taxon>Chironomidae</taxon>
        <taxon>Clunio</taxon>
    </lineage>
</organism>
<protein>
    <submittedName>
        <fullName evidence="1">CLUMA_CG012343, isoform A</fullName>
    </submittedName>
</protein>
<evidence type="ECO:0000313" key="2">
    <source>
        <dbReference type="Proteomes" id="UP000183832"/>
    </source>
</evidence>
<dbReference type="AlphaFoldDB" id="A0A1J1IER4"/>
<evidence type="ECO:0000313" key="1">
    <source>
        <dbReference type="EMBL" id="CRK98704.1"/>
    </source>
</evidence>
<dbReference type="Proteomes" id="UP000183832">
    <property type="component" value="Unassembled WGS sequence"/>
</dbReference>
<keyword evidence="2" id="KW-1185">Reference proteome</keyword>
<reference evidence="1 2" key="1">
    <citation type="submission" date="2015-04" db="EMBL/GenBank/DDBJ databases">
        <authorList>
            <person name="Syromyatnikov M.Y."/>
            <person name="Popov V.N."/>
        </authorList>
    </citation>
    <scope>NUCLEOTIDE SEQUENCE [LARGE SCALE GENOMIC DNA]</scope>
</reference>
<dbReference type="EMBL" id="CVRI01000048">
    <property type="protein sequence ID" value="CRK98704.1"/>
    <property type="molecule type" value="Genomic_DNA"/>
</dbReference>
<accession>A0A1J1IER4</accession>
<proteinExistence type="predicted"/>
<name>A0A1J1IER4_9DIPT</name>
<sequence length="59" mass="6392">MPINSHITDSTLPLSFCPNAASHSKDLCLVCIKLAQFSAFLFAKKGNEGNEGRKKVANK</sequence>
<gene>
    <name evidence="1" type="ORF">CLUMA_CG012343</name>
</gene>